<comment type="caution">
    <text evidence="8">The sequence shown here is derived from an EMBL/GenBank/DDBJ whole genome shotgun (WGS) entry which is preliminary data.</text>
</comment>
<dbReference type="InterPro" id="IPR003593">
    <property type="entry name" value="AAA+_ATPase"/>
</dbReference>
<dbReference type="InterPro" id="IPR017911">
    <property type="entry name" value="MacB-like_ATP-bd"/>
</dbReference>
<comment type="function">
    <text evidence="5">Part of an ABC transporter complex. Transmembrane domains (TMD) form a pore in the inner membrane and the ATP-binding domain (NBD) is responsible for energy generation.</text>
</comment>
<dbReference type="FunFam" id="3.40.50.300:FF:000032">
    <property type="entry name" value="Export ABC transporter ATP-binding protein"/>
    <property type="match status" value="1"/>
</dbReference>
<sequence>MSNILELVNVSKSYMQGSNQLDIIRNINLSLRAGELVGLVGPSGSGKSSLLHIAGLLDEPTSGDVWLMGDNYSKASEVKRTKARNKHLGFIYQFHHLLADFTALENVMMPQMIAGISKKVAKIKACQLLESVGLASRINHLPGELSGGEQQRVAIVRALANDPKLLLADEPTGNLDQNSCDVIFDLLVNQVKSKNIASLIVTHNMEIAQKIDSCYVIKDGDLQKL</sequence>
<keyword evidence="8" id="KW-0378">Hydrolase</keyword>
<gene>
    <name evidence="8" type="primary">lolD</name>
    <name evidence="8" type="ORF">SZ25_00070</name>
</gene>
<keyword evidence="4 8" id="KW-0067">ATP-binding</keyword>
<evidence type="ECO:0000259" key="7">
    <source>
        <dbReference type="PROSITE" id="PS50893"/>
    </source>
</evidence>
<evidence type="ECO:0000313" key="8">
    <source>
        <dbReference type="EMBL" id="KKB96837.1"/>
    </source>
</evidence>
<keyword evidence="3" id="KW-0547">Nucleotide-binding</keyword>
<dbReference type="CDD" id="cd03255">
    <property type="entry name" value="ABC_MJ0796_LolCDE_FtsE"/>
    <property type="match status" value="1"/>
</dbReference>
<keyword evidence="2" id="KW-0997">Cell inner membrane</keyword>
<dbReference type="Proteomes" id="UP000033358">
    <property type="component" value="Unassembled WGS sequence"/>
</dbReference>
<dbReference type="PANTHER" id="PTHR42798:SF2">
    <property type="entry name" value="ABC TRANSPORTER ATP-BINDING PROTEIN MG467-RELATED"/>
    <property type="match status" value="1"/>
</dbReference>
<dbReference type="SMART" id="SM00382">
    <property type="entry name" value="AAA"/>
    <property type="match status" value="1"/>
</dbReference>
<dbReference type="Gene3D" id="3.40.50.300">
    <property type="entry name" value="P-loop containing nucleotide triphosphate hydrolases"/>
    <property type="match status" value="1"/>
</dbReference>
<dbReference type="InterPro" id="IPR017871">
    <property type="entry name" value="ABC_transporter-like_CS"/>
</dbReference>
<dbReference type="PANTHER" id="PTHR42798">
    <property type="entry name" value="LIPOPROTEIN-RELEASING SYSTEM ATP-BINDING PROTEIN LOLD"/>
    <property type="match status" value="1"/>
</dbReference>
<dbReference type="InterPro" id="IPR003439">
    <property type="entry name" value="ABC_transporter-like_ATP-bd"/>
</dbReference>
<dbReference type="GO" id="GO:0016887">
    <property type="term" value="F:ATP hydrolysis activity"/>
    <property type="evidence" value="ECO:0007669"/>
    <property type="project" value="InterPro"/>
</dbReference>
<evidence type="ECO:0000256" key="5">
    <source>
        <dbReference type="ARBA" id="ARBA00024725"/>
    </source>
</evidence>
<evidence type="ECO:0000256" key="4">
    <source>
        <dbReference type="ARBA" id="ARBA00022840"/>
    </source>
</evidence>
<keyword evidence="8" id="KW-0449">Lipoprotein</keyword>
<organism evidence="8 9">
    <name type="scientific">Candidatus Arcanibacter lacustris</name>
    <dbReference type="NCBI Taxonomy" id="1607817"/>
    <lineage>
        <taxon>Bacteria</taxon>
        <taxon>Pseudomonadati</taxon>
        <taxon>Pseudomonadota</taxon>
        <taxon>Alphaproteobacteria</taxon>
        <taxon>Rickettsiales</taxon>
        <taxon>Candidatus Arcanibacter</taxon>
    </lineage>
</organism>
<evidence type="ECO:0000256" key="2">
    <source>
        <dbReference type="ARBA" id="ARBA00022519"/>
    </source>
</evidence>
<proteinExistence type="inferred from homology"/>
<feature type="domain" description="ABC transporter" evidence="7">
    <location>
        <begin position="5"/>
        <end position="225"/>
    </location>
</feature>
<dbReference type="EC" id="3.6.3.-" evidence="8"/>
<dbReference type="EMBL" id="JYHA01000018">
    <property type="protein sequence ID" value="KKB96837.1"/>
    <property type="molecule type" value="Genomic_DNA"/>
</dbReference>
<accession>A0A0F5MS11</accession>
<protein>
    <submittedName>
        <fullName evidence="8">Lipoprotein-releasing system ATP-binding protein LolD</fullName>
        <ecNumber evidence="8">3.6.3.-</ecNumber>
    </submittedName>
</protein>
<dbReference type="AlphaFoldDB" id="A0A0F5MS11"/>
<dbReference type="GO" id="GO:0005524">
    <property type="term" value="F:ATP binding"/>
    <property type="evidence" value="ECO:0007669"/>
    <property type="project" value="UniProtKB-KW"/>
</dbReference>
<dbReference type="Pfam" id="PF00005">
    <property type="entry name" value="ABC_tran"/>
    <property type="match status" value="1"/>
</dbReference>
<keyword evidence="2" id="KW-0472">Membrane</keyword>
<name>A0A0F5MS11_9RICK</name>
<dbReference type="InterPro" id="IPR027417">
    <property type="entry name" value="P-loop_NTPase"/>
</dbReference>
<keyword evidence="1" id="KW-0813">Transport</keyword>
<dbReference type="SUPFAM" id="SSF52540">
    <property type="entry name" value="P-loop containing nucleoside triphosphate hydrolases"/>
    <property type="match status" value="1"/>
</dbReference>
<dbReference type="PROSITE" id="PS50893">
    <property type="entry name" value="ABC_TRANSPORTER_2"/>
    <property type="match status" value="1"/>
</dbReference>
<evidence type="ECO:0000313" key="9">
    <source>
        <dbReference type="Proteomes" id="UP000033358"/>
    </source>
</evidence>
<dbReference type="PATRIC" id="fig|1607817.3.peg.70"/>
<reference evidence="8 9" key="1">
    <citation type="submission" date="2015-02" db="EMBL/GenBank/DDBJ databases">
        <title>Single cell genomics of a rare environmental alphaproteobacterium provides unique insights into Rickettsiaceae evolution.</title>
        <authorList>
            <person name="Martijn J."/>
            <person name="Schulz F."/>
            <person name="Zaremba-Niedzwiedzka K."/>
            <person name="Viklund J."/>
            <person name="Stepanauskas R."/>
            <person name="Andersson S.G.E."/>
            <person name="Horn M."/>
            <person name="Guy L."/>
            <person name="Ettema T.J.G."/>
        </authorList>
    </citation>
    <scope>NUCLEOTIDE SEQUENCE [LARGE SCALE GENOMIC DNA]</scope>
    <source>
        <strain evidence="8 9">SCGC AAA041-L04</strain>
    </source>
</reference>
<evidence type="ECO:0000256" key="1">
    <source>
        <dbReference type="ARBA" id="ARBA00022448"/>
    </source>
</evidence>
<evidence type="ECO:0000256" key="3">
    <source>
        <dbReference type="ARBA" id="ARBA00022741"/>
    </source>
</evidence>
<keyword evidence="2" id="KW-1003">Cell membrane</keyword>
<dbReference type="PROSITE" id="PS00211">
    <property type="entry name" value="ABC_TRANSPORTER_1"/>
    <property type="match status" value="1"/>
</dbReference>
<evidence type="ECO:0000256" key="6">
    <source>
        <dbReference type="ARBA" id="ARBA00038388"/>
    </source>
</evidence>
<keyword evidence="9" id="KW-1185">Reference proteome</keyword>
<comment type="similarity">
    <text evidence="6">Belongs to the ABC transporter superfamily. Macrolide exporter (TC 3.A.1.122) family.</text>
</comment>
<dbReference type="GO" id="GO:0098796">
    <property type="term" value="C:membrane protein complex"/>
    <property type="evidence" value="ECO:0007669"/>
    <property type="project" value="UniProtKB-ARBA"/>
</dbReference>
<dbReference type="GO" id="GO:0022857">
    <property type="term" value="F:transmembrane transporter activity"/>
    <property type="evidence" value="ECO:0007669"/>
    <property type="project" value="UniProtKB-ARBA"/>
</dbReference>